<keyword evidence="3" id="KW-1185">Reference proteome</keyword>
<dbReference type="InterPro" id="IPR014710">
    <property type="entry name" value="RmlC-like_jellyroll"/>
</dbReference>
<evidence type="ECO:0000259" key="1">
    <source>
        <dbReference type="Pfam" id="PF12973"/>
    </source>
</evidence>
<proteinExistence type="predicted"/>
<name>T0RRH6_SAPDV</name>
<dbReference type="InterPro" id="IPR011051">
    <property type="entry name" value="RmlC_Cupin_sf"/>
</dbReference>
<dbReference type="RefSeq" id="XP_008611337.1">
    <property type="nucleotide sequence ID" value="XM_008613115.1"/>
</dbReference>
<dbReference type="VEuPathDB" id="FungiDB:SDRG_07292"/>
<accession>T0RRH6</accession>
<dbReference type="GeneID" id="19948019"/>
<feature type="domain" description="ChrR-like cupin" evidence="1">
    <location>
        <begin position="10"/>
        <end position="110"/>
    </location>
</feature>
<dbReference type="eggNOG" id="ENOG502SA9Z">
    <property type="taxonomic scope" value="Eukaryota"/>
</dbReference>
<organism evidence="2 3">
    <name type="scientific">Saprolegnia diclina (strain VS20)</name>
    <dbReference type="NCBI Taxonomy" id="1156394"/>
    <lineage>
        <taxon>Eukaryota</taxon>
        <taxon>Sar</taxon>
        <taxon>Stramenopiles</taxon>
        <taxon>Oomycota</taxon>
        <taxon>Saprolegniomycetes</taxon>
        <taxon>Saprolegniales</taxon>
        <taxon>Saprolegniaceae</taxon>
        <taxon>Saprolegnia</taxon>
    </lineage>
</organism>
<dbReference type="InterPro" id="IPR025979">
    <property type="entry name" value="ChrR-like_cupin_dom"/>
</dbReference>
<protein>
    <recommendedName>
        <fullName evidence="1">ChrR-like cupin domain-containing protein</fullName>
    </recommendedName>
</protein>
<evidence type="ECO:0000313" key="3">
    <source>
        <dbReference type="Proteomes" id="UP000030762"/>
    </source>
</evidence>
<evidence type="ECO:0000313" key="2">
    <source>
        <dbReference type="EMBL" id="EQC35053.1"/>
    </source>
</evidence>
<gene>
    <name evidence="2" type="ORF">SDRG_07292</name>
</gene>
<sequence>MQVFANLRKAAVVRHAGLVYVPSPANGVFRGMLDRDGDEVARATTLVRYAPNSTFPSHTHAAGEEFIVLQGTFRDDVGEYPAGTYVRNAVGSVHAPSIGPDGCLILVKLRWMVPEDTGAVVNTLSDTPEWTTTQGGGRYLRLYASPITTETAWIVHLPPGATLTHRLDEDTGGQEFFVVDGRVEITADAATSGTYDLYDWIRLPPQTTDNYAVVVRNPSTTAMTRLFVKTGHLAHFLDTTPA</sequence>
<dbReference type="Gene3D" id="2.60.120.10">
    <property type="entry name" value="Jelly Rolls"/>
    <property type="match status" value="1"/>
</dbReference>
<dbReference type="OrthoDB" id="72100at2759"/>
<dbReference type="AlphaFoldDB" id="T0RRH6"/>
<feature type="domain" description="ChrR-like cupin" evidence="1">
    <location>
        <begin position="126"/>
        <end position="206"/>
    </location>
</feature>
<dbReference type="Pfam" id="PF12973">
    <property type="entry name" value="Cupin_7"/>
    <property type="match status" value="2"/>
</dbReference>
<dbReference type="CDD" id="cd20303">
    <property type="entry name" value="cupin_ChrR_1"/>
    <property type="match status" value="1"/>
</dbReference>
<dbReference type="Proteomes" id="UP000030762">
    <property type="component" value="Unassembled WGS sequence"/>
</dbReference>
<dbReference type="OMA" id="IWVKTGH"/>
<dbReference type="EMBL" id="JH767152">
    <property type="protein sequence ID" value="EQC35053.1"/>
    <property type="molecule type" value="Genomic_DNA"/>
</dbReference>
<dbReference type="SUPFAM" id="SSF51182">
    <property type="entry name" value="RmlC-like cupins"/>
    <property type="match status" value="2"/>
</dbReference>
<dbReference type="InParanoid" id="T0RRH6"/>
<reference evidence="2 3" key="1">
    <citation type="submission" date="2012-04" db="EMBL/GenBank/DDBJ databases">
        <title>The Genome Sequence of Saprolegnia declina VS20.</title>
        <authorList>
            <consortium name="The Broad Institute Genome Sequencing Platform"/>
            <person name="Russ C."/>
            <person name="Nusbaum C."/>
            <person name="Tyler B."/>
            <person name="van West P."/>
            <person name="Dieguez-Uribeondo J."/>
            <person name="de Bruijn I."/>
            <person name="Tripathy S."/>
            <person name="Jiang R."/>
            <person name="Young S.K."/>
            <person name="Zeng Q."/>
            <person name="Gargeya S."/>
            <person name="Fitzgerald M."/>
            <person name="Haas B."/>
            <person name="Abouelleil A."/>
            <person name="Alvarado L."/>
            <person name="Arachchi H.M."/>
            <person name="Berlin A."/>
            <person name="Chapman S.B."/>
            <person name="Goldberg J."/>
            <person name="Griggs A."/>
            <person name="Gujja S."/>
            <person name="Hansen M."/>
            <person name="Howarth C."/>
            <person name="Imamovic A."/>
            <person name="Larimer J."/>
            <person name="McCowen C."/>
            <person name="Montmayeur A."/>
            <person name="Murphy C."/>
            <person name="Neiman D."/>
            <person name="Pearson M."/>
            <person name="Priest M."/>
            <person name="Roberts A."/>
            <person name="Saif S."/>
            <person name="Shea T."/>
            <person name="Sisk P."/>
            <person name="Sykes S."/>
            <person name="Wortman J."/>
            <person name="Nusbaum C."/>
            <person name="Birren B."/>
        </authorList>
    </citation>
    <scope>NUCLEOTIDE SEQUENCE [LARGE SCALE GENOMIC DNA]</scope>
    <source>
        <strain evidence="2 3">VS20</strain>
    </source>
</reference>